<protein>
    <submittedName>
        <fullName evidence="15">Uncharacterized protein</fullName>
    </submittedName>
</protein>
<dbReference type="GO" id="GO:0042562">
    <property type="term" value="F:hormone binding"/>
    <property type="evidence" value="ECO:0007669"/>
    <property type="project" value="TreeGrafter"/>
</dbReference>
<feature type="compositionally biased region" description="Basic and acidic residues" evidence="14">
    <location>
        <begin position="479"/>
        <end position="488"/>
    </location>
</feature>
<dbReference type="Ensembl" id="ENSCPVT00000012068.2">
    <property type="protein sequence ID" value="ENSCPVP00000011576.2"/>
    <property type="gene ID" value="ENSCPVG00000008459.2"/>
</dbReference>
<evidence type="ECO:0000256" key="6">
    <source>
        <dbReference type="ARBA" id="ARBA00022729"/>
    </source>
</evidence>
<dbReference type="PROSITE" id="PS50068">
    <property type="entry name" value="LDLRA_2"/>
    <property type="match status" value="2"/>
</dbReference>
<sequence length="488" mass="51540">MGFLGQGPGKVLGSDACDVTYWFLLSLAWGLQCCWKRIELISLLIVGCAVPRPLLCREGEVTCSHSGECVPEAWRCDGAADCRDGSDEQPSPHVPAGLPAPCQSNEYPCGLGSCLNASLVCNSQQDCADGSDEGGNCSVPCQRSCTHLCYPSPQGPRCWCGPGYRLAADGLSCMDIDECTEWGKGACSQTCLNAPGSYSCGCLPGYLLEPDGHTCKLTGKNLYWTDGVAGQVLATRLGGAWQGIPDRLTAVDYAVKDKSLYFAEVGGNSIGLLRLKDWGRLSWKKAVAVEGMVTSLALDWLSGNLYWIGGQPPTIYVAAPRGRWVLALLSEGLQGAAWLALCPRASTMCFVTAAGSRGHGAMVECAAMDGTGQLVVSDGAGAGSYEDLQPVLTGRWVWDCPSPGHLRGSTVPCDGHANQRCFGRHQWLCKEQWGLCPALPAQPCRAAVPLLSRVPAGARGSVCAGTALPHPTAGLPRPPELHLQRAGL</sequence>
<dbReference type="InterPro" id="IPR001881">
    <property type="entry name" value="EGF-like_Ca-bd_dom"/>
</dbReference>
<dbReference type="SMART" id="SM00192">
    <property type="entry name" value="LDLa"/>
    <property type="match status" value="2"/>
</dbReference>
<feature type="region of interest" description="Disordered" evidence="14">
    <location>
        <begin position="469"/>
        <end position="488"/>
    </location>
</feature>
<dbReference type="Gene3D" id="2.120.10.30">
    <property type="entry name" value="TolB, C-terminal domain"/>
    <property type="match status" value="1"/>
</dbReference>
<evidence type="ECO:0000256" key="2">
    <source>
        <dbReference type="ARBA" id="ARBA00009939"/>
    </source>
</evidence>
<feature type="disulfide bond" evidence="13">
    <location>
        <begin position="102"/>
        <end position="114"/>
    </location>
</feature>
<accession>A0A8C3MZA7</accession>
<evidence type="ECO:0000256" key="1">
    <source>
        <dbReference type="ARBA" id="ARBA00004479"/>
    </source>
</evidence>
<keyword evidence="4" id="KW-0254">Endocytosis</keyword>
<evidence type="ECO:0000256" key="5">
    <source>
        <dbReference type="ARBA" id="ARBA00022692"/>
    </source>
</evidence>
<keyword evidence="3" id="KW-0245">EGF-like domain</keyword>
<dbReference type="AlphaFoldDB" id="A0A8C3MZA7"/>
<dbReference type="SUPFAM" id="SSF57196">
    <property type="entry name" value="EGF/Laminin"/>
    <property type="match status" value="2"/>
</dbReference>
<dbReference type="SMART" id="SM00179">
    <property type="entry name" value="EGF_CA"/>
    <property type="match status" value="1"/>
</dbReference>
<keyword evidence="12" id="KW-0325">Glycoprotein</keyword>
<dbReference type="Gene3D" id="4.10.400.10">
    <property type="entry name" value="Low-density Lipoprotein Receptor"/>
    <property type="match status" value="2"/>
</dbReference>
<dbReference type="PROSITE" id="PS01187">
    <property type="entry name" value="EGF_CA"/>
    <property type="match status" value="1"/>
</dbReference>
<dbReference type="GO" id="GO:0016324">
    <property type="term" value="C:apical plasma membrane"/>
    <property type="evidence" value="ECO:0007669"/>
    <property type="project" value="TreeGrafter"/>
</dbReference>
<dbReference type="PROSITE" id="PS01209">
    <property type="entry name" value="LDLRA_1"/>
    <property type="match status" value="1"/>
</dbReference>
<keyword evidence="6" id="KW-0732">Signal</keyword>
<dbReference type="InterPro" id="IPR023415">
    <property type="entry name" value="LDLR_class-A_CS"/>
</dbReference>
<name>A0A8C3MZA7_GEOPR</name>
<keyword evidence="10 13" id="KW-1015">Disulfide bond</keyword>
<dbReference type="GO" id="GO:0005509">
    <property type="term" value="F:calcium ion binding"/>
    <property type="evidence" value="ECO:0007669"/>
    <property type="project" value="InterPro"/>
</dbReference>
<evidence type="ECO:0000256" key="11">
    <source>
        <dbReference type="ARBA" id="ARBA00023170"/>
    </source>
</evidence>
<accession>A0A8U8ATH4</accession>
<proteinExistence type="inferred from homology"/>
<dbReference type="GO" id="GO:0006898">
    <property type="term" value="P:receptor-mediated endocytosis"/>
    <property type="evidence" value="ECO:0007669"/>
    <property type="project" value="TreeGrafter"/>
</dbReference>
<keyword evidence="11" id="KW-0675">Receptor</keyword>
<keyword evidence="9" id="KW-0472">Membrane</keyword>
<evidence type="ECO:0000256" key="4">
    <source>
        <dbReference type="ARBA" id="ARBA00022583"/>
    </source>
</evidence>
<dbReference type="CDD" id="cd00112">
    <property type="entry name" value="LDLa"/>
    <property type="match status" value="2"/>
</dbReference>
<dbReference type="Proteomes" id="UP000694382">
    <property type="component" value="Chromosome 4"/>
</dbReference>
<evidence type="ECO:0000313" key="16">
    <source>
        <dbReference type="Proteomes" id="UP000694382"/>
    </source>
</evidence>
<evidence type="ECO:0000256" key="14">
    <source>
        <dbReference type="SAM" id="MobiDB-lite"/>
    </source>
</evidence>
<dbReference type="Gene3D" id="2.10.25.10">
    <property type="entry name" value="Laminin"/>
    <property type="match status" value="2"/>
</dbReference>
<keyword evidence="7" id="KW-0677">Repeat</keyword>
<evidence type="ECO:0000256" key="10">
    <source>
        <dbReference type="ARBA" id="ARBA00023157"/>
    </source>
</evidence>
<dbReference type="Pfam" id="PF00057">
    <property type="entry name" value="Ldl_recept_a"/>
    <property type="match status" value="2"/>
</dbReference>
<dbReference type="PRINTS" id="PR00261">
    <property type="entry name" value="LDLRECEPTOR"/>
</dbReference>
<comment type="subcellular location">
    <subcellularLocation>
        <location evidence="1">Membrane</location>
        <topology evidence="1">Single-pass type I membrane protein</topology>
    </subcellularLocation>
</comment>
<dbReference type="FunFam" id="4.10.400.10:FF:000002">
    <property type="entry name" value="Low-density lipoprotein receptor-related protein 1"/>
    <property type="match status" value="1"/>
</dbReference>
<dbReference type="SUPFAM" id="SSF57424">
    <property type="entry name" value="LDL receptor-like module"/>
    <property type="match status" value="2"/>
</dbReference>
<keyword evidence="8" id="KW-1133">Transmembrane helix</keyword>
<keyword evidence="16" id="KW-1185">Reference proteome</keyword>
<dbReference type="Pfam" id="PF12662">
    <property type="entry name" value="cEGF"/>
    <property type="match status" value="1"/>
</dbReference>
<evidence type="ECO:0000256" key="9">
    <source>
        <dbReference type="ARBA" id="ARBA00023136"/>
    </source>
</evidence>
<dbReference type="InterPro" id="IPR000742">
    <property type="entry name" value="EGF"/>
</dbReference>
<dbReference type="InterPro" id="IPR051221">
    <property type="entry name" value="LDLR-related"/>
</dbReference>
<comment type="caution">
    <text evidence="13">Lacks conserved residue(s) required for the propagation of feature annotation.</text>
</comment>
<dbReference type="CDD" id="cd00054">
    <property type="entry name" value="EGF_CA"/>
    <property type="match status" value="1"/>
</dbReference>
<dbReference type="InterPro" id="IPR026823">
    <property type="entry name" value="cEGF"/>
</dbReference>
<evidence type="ECO:0000256" key="7">
    <source>
        <dbReference type="ARBA" id="ARBA00022737"/>
    </source>
</evidence>
<dbReference type="InterPro" id="IPR018097">
    <property type="entry name" value="EGF_Ca-bd_CS"/>
</dbReference>
<evidence type="ECO:0000256" key="3">
    <source>
        <dbReference type="ARBA" id="ARBA00022536"/>
    </source>
</evidence>
<keyword evidence="5" id="KW-0812">Transmembrane</keyword>
<dbReference type="SUPFAM" id="SSF101898">
    <property type="entry name" value="NHL repeat"/>
    <property type="match status" value="1"/>
</dbReference>
<evidence type="ECO:0000256" key="8">
    <source>
        <dbReference type="ARBA" id="ARBA00022989"/>
    </source>
</evidence>
<dbReference type="InterPro" id="IPR002172">
    <property type="entry name" value="LDrepeatLR_classA_rpt"/>
</dbReference>
<evidence type="ECO:0000256" key="12">
    <source>
        <dbReference type="ARBA" id="ARBA00023180"/>
    </source>
</evidence>
<dbReference type="InterPro" id="IPR036055">
    <property type="entry name" value="LDL_receptor-like_sf"/>
</dbReference>
<comment type="similarity">
    <text evidence="2">Belongs to the LDLR family.</text>
</comment>
<dbReference type="FunFam" id="2.10.25.10:FF:000009">
    <property type="entry name" value="Low-density lipoprotein receptor isoform 1"/>
    <property type="match status" value="1"/>
</dbReference>
<reference evidence="15" key="3">
    <citation type="submission" date="2025-09" db="UniProtKB">
        <authorList>
            <consortium name="Ensembl"/>
        </authorList>
    </citation>
    <scope>IDENTIFICATION</scope>
</reference>
<evidence type="ECO:0000256" key="13">
    <source>
        <dbReference type="PROSITE-ProRule" id="PRU00124"/>
    </source>
</evidence>
<dbReference type="Pfam" id="PF14670">
    <property type="entry name" value="FXa_inhibition"/>
    <property type="match status" value="1"/>
</dbReference>
<dbReference type="PANTHER" id="PTHR22722">
    <property type="entry name" value="LOW-DENSITY LIPOPROTEIN RECEPTOR-RELATED PROTEIN 2-RELATED"/>
    <property type="match status" value="1"/>
</dbReference>
<dbReference type="PANTHER" id="PTHR22722:SF12">
    <property type="entry name" value="EGF-LIKE DOMAIN-CONTAINING PROTEIN"/>
    <property type="match status" value="1"/>
</dbReference>
<dbReference type="InterPro" id="IPR011042">
    <property type="entry name" value="6-blade_b-propeller_TolB-like"/>
</dbReference>
<reference evidence="15" key="2">
    <citation type="submission" date="2025-08" db="UniProtKB">
        <authorList>
            <consortium name="Ensembl"/>
        </authorList>
    </citation>
    <scope>IDENTIFICATION</scope>
</reference>
<reference evidence="15" key="1">
    <citation type="submission" date="2020-02" db="EMBL/GenBank/DDBJ databases">
        <authorList>
            <person name="Enbody D E."/>
            <person name="Pettersson E M."/>
        </authorList>
    </citation>
    <scope>NUCLEOTIDE SEQUENCE [LARGE SCALE GENOMIC DNA]</scope>
</reference>
<dbReference type="SMART" id="SM00181">
    <property type="entry name" value="EGF"/>
    <property type="match status" value="3"/>
</dbReference>
<dbReference type="PROSITE" id="PS01186">
    <property type="entry name" value="EGF_2"/>
    <property type="match status" value="1"/>
</dbReference>
<feature type="disulfide bond" evidence="13">
    <location>
        <begin position="109"/>
        <end position="127"/>
    </location>
</feature>
<dbReference type="GO" id="GO:0043235">
    <property type="term" value="C:receptor complex"/>
    <property type="evidence" value="ECO:0007669"/>
    <property type="project" value="TreeGrafter"/>
</dbReference>
<organism evidence="15 16">
    <name type="scientific">Geospiza parvula</name>
    <name type="common">Small tree-finch</name>
    <name type="synonym">Camarhynchus parvulus</name>
    <dbReference type="NCBI Taxonomy" id="87175"/>
    <lineage>
        <taxon>Eukaryota</taxon>
        <taxon>Metazoa</taxon>
        <taxon>Chordata</taxon>
        <taxon>Craniata</taxon>
        <taxon>Vertebrata</taxon>
        <taxon>Euteleostomi</taxon>
        <taxon>Archelosauria</taxon>
        <taxon>Archosauria</taxon>
        <taxon>Dinosauria</taxon>
        <taxon>Saurischia</taxon>
        <taxon>Theropoda</taxon>
        <taxon>Coelurosauria</taxon>
        <taxon>Aves</taxon>
        <taxon>Neognathae</taxon>
        <taxon>Neoaves</taxon>
        <taxon>Telluraves</taxon>
        <taxon>Australaves</taxon>
        <taxon>Passeriformes</taxon>
        <taxon>Thraupidae</taxon>
        <taxon>Camarhynchus</taxon>
    </lineage>
</organism>
<evidence type="ECO:0000313" key="15">
    <source>
        <dbReference type="Ensembl" id="ENSCPVP00000011576.2"/>
    </source>
</evidence>